<evidence type="ECO:0000313" key="2">
    <source>
        <dbReference type="Proteomes" id="UP000030151"/>
    </source>
</evidence>
<dbReference type="Proteomes" id="UP000030151">
    <property type="component" value="Unassembled WGS sequence"/>
</dbReference>
<dbReference type="AlphaFoldDB" id="A0A0A1UW47"/>
<dbReference type="HOGENOM" id="CLU_1289211_0_0_1"/>
<proteinExistence type="predicted"/>
<sequence length="214" mass="23425">MCAAPLPLAIEQSRNVAATGGLEAFSHEFTHQADIETDNTEYLMMKAVDSDRYSPRLRHLSLQRATTSVEPGHFLQRAETLLEEGIRCLLSLGRRERKRTLWVGLAADSYSALEMQGQPGLKIIAFAVTAATAIHSWQGYDSSPVPSTFVLVQRFLCVLQQDGTMIPAIVLTAIAMISAGNKSPTSSVDQGEARVFFSNETLRSSTSMGKTFKN</sequence>
<organism evidence="1 2">
    <name type="scientific">Metarhizium robertsii</name>
    <dbReference type="NCBI Taxonomy" id="568076"/>
    <lineage>
        <taxon>Eukaryota</taxon>
        <taxon>Fungi</taxon>
        <taxon>Dikarya</taxon>
        <taxon>Ascomycota</taxon>
        <taxon>Pezizomycotina</taxon>
        <taxon>Sordariomycetes</taxon>
        <taxon>Hypocreomycetidae</taxon>
        <taxon>Hypocreales</taxon>
        <taxon>Clavicipitaceae</taxon>
        <taxon>Metarhizium</taxon>
    </lineage>
</organism>
<name>A0A0A1UW47_9HYPO</name>
<reference evidence="1 2" key="1">
    <citation type="submission" date="2014-02" db="EMBL/GenBank/DDBJ databases">
        <title>The genome sequence of the entomopathogenic fungus Metarhizium robertsii ARSEF 2575.</title>
        <authorList>
            <person name="Giuliano Garisto Donzelli B."/>
            <person name="Roe B.A."/>
            <person name="Macmil S.L."/>
            <person name="Krasnoff S.B."/>
            <person name="Gibson D.M."/>
        </authorList>
    </citation>
    <scope>NUCLEOTIDE SEQUENCE [LARGE SCALE GENOMIC DNA]</scope>
    <source>
        <strain evidence="1 2">ARSEF 2575</strain>
    </source>
</reference>
<evidence type="ECO:0000313" key="1">
    <source>
        <dbReference type="EMBL" id="EXV02134.1"/>
    </source>
</evidence>
<protein>
    <submittedName>
        <fullName evidence="1">Uncharacterized protein</fullName>
    </submittedName>
</protein>
<gene>
    <name evidence="1" type="ORF">X797_004979</name>
</gene>
<accession>A0A0A1UW47</accession>
<dbReference type="EMBL" id="JELW01000006">
    <property type="protein sequence ID" value="EXV02134.1"/>
    <property type="molecule type" value="Genomic_DNA"/>
</dbReference>
<comment type="caution">
    <text evidence="1">The sequence shown here is derived from an EMBL/GenBank/DDBJ whole genome shotgun (WGS) entry which is preliminary data.</text>
</comment>